<keyword evidence="2" id="KW-1185">Reference proteome</keyword>
<gene>
    <name evidence="1" type="ORF">BKP35_17780</name>
</gene>
<reference evidence="1 2" key="1">
    <citation type="submission" date="2016-10" db="EMBL/GenBank/DDBJ databases">
        <title>Draft genome sequences of four alkaliphilic bacteria belonging to the Anaerobacillus genus.</title>
        <authorList>
            <person name="Bassil N.M."/>
            <person name="Lloyd J.R."/>
        </authorList>
    </citation>
    <scope>NUCLEOTIDE SEQUENCE [LARGE SCALE GENOMIC DNA]</scope>
    <source>
        <strain evidence="1 2">DSM 15340</strain>
    </source>
</reference>
<dbReference type="EMBL" id="MLQQ01000054">
    <property type="protein sequence ID" value="OIJ08308.1"/>
    <property type="molecule type" value="Genomic_DNA"/>
</dbReference>
<name>A0A1S2L759_9BACI</name>
<dbReference type="AlphaFoldDB" id="A0A1S2L759"/>
<evidence type="ECO:0000313" key="2">
    <source>
        <dbReference type="Proteomes" id="UP000180098"/>
    </source>
</evidence>
<organism evidence="1 2">
    <name type="scientific">Anaerobacillus arseniciselenatis</name>
    <dbReference type="NCBI Taxonomy" id="85682"/>
    <lineage>
        <taxon>Bacteria</taxon>
        <taxon>Bacillati</taxon>
        <taxon>Bacillota</taxon>
        <taxon>Bacilli</taxon>
        <taxon>Bacillales</taxon>
        <taxon>Bacillaceae</taxon>
        <taxon>Anaerobacillus</taxon>
    </lineage>
</organism>
<comment type="caution">
    <text evidence="1">The sequence shown here is derived from an EMBL/GenBank/DDBJ whole genome shotgun (WGS) entry which is preliminary data.</text>
</comment>
<proteinExistence type="predicted"/>
<dbReference type="Proteomes" id="UP000180098">
    <property type="component" value="Unassembled WGS sequence"/>
</dbReference>
<protein>
    <submittedName>
        <fullName evidence="1">Uncharacterized protein</fullName>
    </submittedName>
</protein>
<accession>A0A1S2L759</accession>
<sequence>MGVLYEKKVDDFVNERLRFERRSRRSERNRPPFFTLEVKLHRNALLICKSNLIKFYKFSNKYSVNDWKIL</sequence>
<evidence type="ECO:0000313" key="1">
    <source>
        <dbReference type="EMBL" id="OIJ08308.1"/>
    </source>
</evidence>